<feature type="transmembrane region" description="Helical" evidence="10">
    <location>
        <begin position="187"/>
        <end position="205"/>
    </location>
</feature>
<keyword evidence="3" id="KW-0813">Transport</keyword>
<accession>A0A448ZLY1</accession>
<comment type="similarity">
    <text evidence="2">Belongs to the SWEET sugar transporter family.</text>
</comment>
<sequence length="272" mass="29589">MTNWNKIIFEYICPSIGILISTALYTAPVKSLVIALERKSLGTLNPTPWGIMTGNCLGWLAYAYYSHDQFVLASNIPGILISFWLNTGASKLQYYAQVEETNEADNASENGTTTWAVFTSQDKLLLGVLSFWAAVLVGVGWLEIANGREKEIVGIFVNINLLFFYGAPLQTIKIVIDEKCSDSIHNLTMLLNCTNAGFWGAYGIAMDNIVIYGPNGIGLFLGFSQVILCCIFPKSSDRTSPGGVDHAPLLDASEDDSNTDEAIAVVPVSQVI</sequence>
<evidence type="ECO:0000256" key="2">
    <source>
        <dbReference type="ARBA" id="ARBA00007809"/>
    </source>
</evidence>
<organism evidence="11 12">
    <name type="scientific">Pseudo-nitzschia multistriata</name>
    <dbReference type="NCBI Taxonomy" id="183589"/>
    <lineage>
        <taxon>Eukaryota</taxon>
        <taxon>Sar</taxon>
        <taxon>Stramenopiles</taxon>
        <taxon>Ochrophyta</taxon>
        <taxon>Bacillariophyta</taxon>
        <taxon>Bacillariophyceae</taxon>
        <taxon>Bacillariophycidae</taxon>
        <taxon>Bacillariales</taxon>
        <taxon>Bacillariaceae</taxon>
        <taxon>Pseudo-nitzschia</taxon>
    </lineage>
</organism>
<evidence type="ECO:0008006" key="13">
    <source>
        <dbReference type="Google" id="ProtNLM"/>
    </source>
</evidence>
<keyword evidence="5" id="KW-0762">Sugar transport</keyword>
<dbReference type="Gene3D" id="1.20.1280.290">
    <property type="match status" value="2"/>
</dbReference>
<dbReference type="AlphaFoldDB" id="A0A448ZLY1"/>
<dbReference type="GO" id="GO:0051119">
    <property type="term" value="F:sugar transmembrane transporter activity"/>
    <property type="evidence" value="ECO:0007669"/>
    <property type="project" value="InterPro"/>
</dbReference>
<proteinExistence type="inferred from homology"/>
<dbReference type="EMBL" id="CAACVS010000510">
    <property type="protein sequence ID" value="VEU43038.1"/>
    <property type="molecule type" value="Genomic_DNA"/>
</dbReference>
<evidence type="ECO:0000256" key="5">
    <source>
        <dbReference type="ARBA" id="ARBA00022597"/>
    </source>
</evidence>
<evidence type="ECO:0000256" key="9">
    <source>
        <dbReference type="ARBA" id="ARBA00023136"/>
    </source>
</evidence>
<dbReference type="InterPro" id="IPR004316">
    <property type="entry name" value="SWEET_rpt"/>
</dbReference>
<evidence type="ECO:0000313" key="12">
    <source>
        <dbReference type="Proteomes" id="UP000291116"/>
    </source>
</evidence>
<dbReference type="Pfam" id="PF03083">
    <property type="entry name" value="MtN3_slv"/>
    <property type="match status" value="2"/>
</dbReference>
<dbReference type="OrthoDB" id="409725at2759"/>
<dbReference type="PANTHER" id="PTHR10791:SF30">
    <property type="entry name" value="SUGAR TRANSPORTER SWEET1"/>
    <property type="match status" value="1"/>
</dbReference>
<keyword evidence="12" id="KW-1185">Reference proteome</keyword>
<comment type="subcellular location">
    <subcellularLocation>
        <location evidence="1">Cell membrane</location>
        <topology evidence="1">Multi-pass membrane protein</topology>
    </subcellularLocation>
</comment>
<feature type="transmembrane region" description="Helical" evidence="10">
    <location>
        <begin position="47"/>
        <end position="65"/>
    </location>
</feature>
<protein>
    <recommendedName>
        <fullName evidence="13">Bidirectional sugar transporter SWEET</fullName>
    </recommendedName>
</protein>
<feature type="transmembrane region" description="Helical" evidence="10">
    <location>
        <begin position="7"/>
        <end position="27"/>
    </location>
</feature>
<keyword evidence="4" id="KW-1003">Cell membrane</keyword>
<dbReference type="PANTHER" id="PTHR10791">
    <property type="entry name" value="RAG1-ACTIVATING PROTEIN 1"/>
    <property type="match status" value="1"/>
</dbReference>
<evidence type="ECO:0000256" key="6">
    <source>
        <dbReference type="ARBA" id="ARBA00022692"/>
    </source>
</evidence>
<evidence type="ECO:0000256" key="10">
    <source>
        <dbReference type="SAM" id="Phobius"/>
    </source>
</evidence>
<evidence type="ECO:0000256" key="1">
    <source>
        <dbReference type="ARBA" id="ARBA00004651"/>
    </source>
</evidence>
<dbReference type="InterPro" id="IPR047664">
    <property type="entry name" value="SWEET"/>
</dbReference>
<feature type="transmembrane region" description="Helical" evidence="10">
    <location>
        <begin position="124"/>
        <end position="142"/>
    </location>
</feature>
<evidence type="ECO:0000313" key="11">
    <source>
        <dbReference type="EMBL" id="VEU43038.1"/>
    </source>
</evidence>
<keyword evidence="8 10" id="KW-1133">Transmembrane helix</keyword>
<gene>
    <name evidence="11" type="ORF">PSNMU_V1.4_AUG-EV-PASAV3_0100380</name>
</gene>
<dbReference type="GO" id="GO:0005886">
    <property type="term" value="C:plasma membrane"/>
    <property type="evidence" value="ECO:0007669"/>
    <property type="project" value="UniProtKB-SubCell"/>
</dbReference>
<evidence type="ECO:0000256" key="4">
    <source>
        <dbReference type="ARBA" id="ARBA00022475"/>
    </source>
</evidence>
<evidence type="ECO:0000256" key="7">
    <source>
        <dbReference type="ARBA" id="ARBA00022737"/>
    </source>
</evidence>
<reference evidence="11 12" key="1">
    <citation type="submission" date="2019-01" db="EMBL/GenBank/DDBJ databases">
        <authorList>
            <person name="Ferrante I. M."/>
        </authorList>
    </citation>
    <scope>NUCLEOTIDE SEQUENCE [LARGE SCALE GENOMIC DNA]</scope>
    <source>
        <strain evidence="11 12">B856</strain>
    </source>
</reference>
<keyword evidence="6 10" id="KW-0812">Transmembrane</keyword>
<feature type="transmembrane region" description="Helical" evidence="10">
    <location>
        <begin position="154"/>
        <end position="175"/>
    </location>
</feature>
<keyword evidence="9 10" id="KW-0472">Membrane</keyword>
<keyword evidence="7" id="KW-0677">Repeat</keyword>
<feature type="transmembrane region" description="Helical" evidence="10">
    <location>
        <begin position="211"/>
        <end position="232"/>
    </location>
</feature>
<dbReference type="Proteomes" id="UP000291116">
    <property type="component" value="Unassembled WGS sequence"/>
</dbReference>
<name>A0A448ZLY1_9STRA</name>
<evidence type="ECO:0000256" key="8">
    <source>
        <dbReference type="ARBA" id="ARBA00022989"/>
    </source>
</evidence>
<evidence type="ECO:0000256" key="3">
    <source>
        <dbReference type="ARBA" id="ARBA00022448"/>
    </source>
</evidence>